<sequence>MGKNIAVIGGGIAGLATACLLNGRHRVTLIERNGYIGGHARTIEVDEDDHQVPIDTGFIVYNEPNYPLLTRLFDQLGVATRVADMSFAASIGPWDLEYATANLDTLFAQRRNLLSPAFLRMCRDVLRFNRRCRALLAGDGFGTASLGEFLERERLGEAFRDFYLLPVAASIWSCPKASIMQFPAASLARFYANHGLLNLTRRPPWKTVVGGARQYIARMLRELPPTALVTNDGAEGVARTGHGIQVRLASGRQQTFDNVVMACHADQALRLLETPTEPERCVLGAFSYQPNRVFVHTDEYLMPRARKVWSSWNHLARYREDGEASVSVTYWMNRLGGLEKHRPYFVSLNPFAGPRPDQMIAQMAFEHPVFDQPAIAAQARLDEIQGRDRIWFCGSYFGQGYHEDALRSAVAVAAGLGGDVTRLRQPTPDTKPNAARR</sequence>
<dbReference type="Gene3D" id="3.30.70.1990">
    <property type="match status" value="1"/>
</dbReference>
<feature type="domain" description="Amine oxidase" evidence="1">
    <location>
        <begin position="12"/>
        <end position="301"/>
    </location>
</feature>
<evidence type="ECO:0000313" key="2">
    <source>
        <dbReference type="EMBL" id="AGA91673.1"/>
    </source>
</evidence>
<dbReference type="STRING" id="765912.Thimo_2982"/>
<gene>
    <name evidence="2" type="ORF">Thimo_2982</name>
</gene>
<dbReference type="GO" id="GO:0016491">
    <property type="term" value="F:oxidoreductase activity"/>
    <property type="evidence" value="ECO:0007669"/>
    <property type="project" value="InterPro"/>
</dbReference>
<dbReference type="RefSeq" id="WP_015281804.1">
    <property type="nucleotide sequence ID" value="NC_019940.1"/>
</dbReference>
<dbReference type="InterPro" id="IPR036188">
    <property type="entry name" value="FAD/NAD-bd_sf"/>
</dbReference>
<dbReference type="AlphaFoldDB" id="L0GY35"/>
<dbReference type="SUPFAM" id="SSF51905">
    <property type="entry name" value="FAD/NAD(P)-binding domain"/>
    <property type="match status" value="1"/>
</dbReference>
<dbReference type="Gene3D" id="1.10.405.20">
    <property type="match status" value="1"/>
</dbReference>
<dbReference type="eggNOG" id="COG2907">
    <property type="taxonomic scope" value="Bacteria"/>
</dbReference>
<dbReference type="PROSITE" id="PS51257">
    <property type="entry name" value="PROKAR_LIPOPROTEIN"/>
    <property type="match status" value="1"/>
</dbReference>
<evidence type="ECO:0000259" key="1">
    <source>
        <dbReference type="Pfam" id="PF01593"/>
    </source>
</evidence>
<dbReference type="KEGG" id="tmb:Thimo_2982"/>
<evidence type="ECO:0000313" key="3">
    <source>
        <dbReference type="Proteomes" id="UP000010816"/>
    </source>
</evidence>
<dbReference type="Gene3D" id="3.50.50.60">
    <property type="entry name" value="FAD/NAD(P)-binding domain"/>
    <property type="match status" value="1"/>
</dbReference>
<proteinExistence type="predicted"/>
<organism evidence="2 3">
    <name type="scientific">Thioflavicoccus mobilis 8321</name>
    <dbReference type="NCBI Taxonomy" id="765912"/>
    <lineage>
        <taxon>Bacteria</taxon>
        <taxon>Pseudomonadati</taxon>
        <taxon>Pseudomonadota</taxon>
        <taxon>Gammaproteobacteria</taxon>
        <taxon>Chromatiales</taxon>
        <taxon>Chromatiaceae</taxon>
        <taxon>Thioflavicoccus</taxon>
    </lineage>
</organism>
<dbReference type="HOGENOM" id="CLU_028123_1_0_6"/>
<keyword evidence="3" id="KW-1185">Reference proteome</keyword>
<dbReference type="PANTHER" id="PTHR42923">
    <property type="entry name" value="PROTOPORPHYRINOGEN OXIDASE"/>
    <property type="match status" value="1"/>
</dbReference>
<dbReference type="InterPro" id="IPR050464">
    <property type="entry name" value="Zeta_carotene_desat/Oxidored"/>
</dbReference>
<accession>L0GY35</accession>
<dbReference type="EMBL" id="CP003051">
    <property type="protein sequence ID" value="AGA91673.1"/>
    <property type="molecule type" value="Genomic_DNA"/>
</dbReference>
<name>L0GY35_9GAMM</name>
<dbReference type="PANTHER" id="PTHR42923:SF17">
    <property type="entry name" value="AMINE OXIDASE DOMAIN-CONTAINING PROTEIN"/>
    <property type="match status" value="1"/>
</dbReference>
<dbReference type="InterPro" id="IPR002937">
    <property type="entry name" value="Amino_oxidase"/>
</dbReference>
<protein>
    <submittedName>
        <fullName evidence="2">Putative NAD/FAD-binding protein</fullName>
    </submittedName>
</protein>
<dbReference type="PATRIC" id="fig|765912.4.peg.2918"/>
<dbReference type="OrthoDB" id="20837at2"/>
<dbReference type="Proteomes" id="UP000010816">
    <property type="component" value="Chromosome"/>
</dbReference>
<dbReference type="Pfam" id="PF01593">
    <property type="entry name" value="Amino_oxidase"/>
    <property type="match status" value="1"/>
</dbReference>
<reference evidence="2 3" key="1">
    <citation type="submission" date="2011-09" db="EMBL/GenBank/DDBJ databases">
        <title>Complete sequence of chromosome of Thioflavicoccus mobilis 8321.</title>
        <authorList>
            <consortium name="US DOE Joint Genome Institute"/>
            <person name="Lucas S."/>
            <person name="Han J."/>
            <person name="Lapidus A."/>
            <person name="Cheng J.-F."/>
            <person name="Goodwin L."/>
            <person name="Pitluck S."/>
            <person name="Peters L."/>
            <person name="Ovchinnikova G."/>
            <person name="Lu M."/>
            <person name="Detter J.C."/>
            <person name="Han C."/>
            <person name="Tapia R."/>
            <person name="Land M."/>
            <person name="Hauser L."/>
            <person name="Kyrpides N."/>
            <person name="Ivanova N."/>
            <person name="Pagani I."/>
            <person name="Vogl K."/>
            <person name="Liu Z."/>
            <person name="Imhoff J."/>
            <person name="Thiel V."/>
            <person name="Frigaard N.-U."/>
            <person name="Bryant D."/>
            <person name="Woyke T."/>
        </authorList>
    </citation>
    <scope>NUCLEOTIDE SEQUENCE [LARGE SCALE GENOMIC DNA]</scope>
    <source>
        <strain evidence="2 3">8321</strain>
    </source>
</reference>